<feature type="domain" description="EB" evidence="1">
    <location>
        <begin position="10"/>
        <end position="43"/>
    </location>
</feature>
<dbReference type="InterPro" id="IPR006149">
    <property type="entry name" value="EB_dom"/>
</dbReference>
<evidence type="ECO:0000259" key="1">
    <source>
        <dbReference type="Pfam" id="PF01683"/>
    </source>
</evidence>
<proteinExistence type="predicted"/>
<dbReference type="Proteomes" id="UP000054995">
    <property type="component" value="Unassembled WGS sequence"/>
</dbReference>
<comment type="caution">
    <text evidence="2">The sequence shown here is derived from an EMBL/GenBank/DDBJ whole genome shotgun (WGS) entry which is preliminary data.</text>
</comment>
<sequence length="58" mass="6000">LPSVSEPSVYSASSPDGTCTDSAQCLGGSTCYMNVCVCPEQNMHALSTVGIYQTLPVV</sequence>
<reference evidence="2 3" key="1">
    <citation type="submission" date="2015-01" db="EMBL/GenBank/DDBJ databases">
        <title>Evolution of Trichinella species and genotypes.</title>
        <authorList>
            <person name="Korhonen P.K."/>
            <person name="Edoardo P."/>
            <person name="Giuseppe L.R."/>
            <person name="Gasser R.B."/>
        </authorList>
    </citation>
    <scope>NUCLEOTIDE SEQUENCE [LARGE SCALE GENOMIC DNA]</scope>
    <source>
        <strain evidence="2">ISS470</strain>
    </source>
</reference>
<name>A0A0V1FJI2_TRIPS</name>
<dbReference type="EMBL" id="JYDT01000075">
    <property type="protein sequence ID" value="KRY86216.1"/>
    <property type="molecule type" value="Genomic_DNA"/>
</dbReference>
<feature type="non-terminal residue" evidence="2">
    <location>
        <position position="1"/>
    </location>
</feature>
<dbReference type="Pfam" id="PF01683">
    <property type="entry name" value="EB"/>
    <property type="match status" value="1"/>
</dbReference>
<protein>
    <recommendedName>
        <fullName evidence="1">EB domain-containing protein</fullName>
    </recommendedName>
</protein>
<gene>
    <name evidence="2" type="ORF">T4D_7524</name>
</gene>
<organism evidence="2 3">
    <name type="scientific">Trichinella pseudospiralis</name>
    <name type="common">Parasitic roundworm</name>
    <dbReference type="NCBI Taxonomy" id="6337"/>
    <lineage>
        <taxon>Eukaryota</taxon>
        <taxon>Metazoa</taxon>
        <taxon>Ecdysozoa</taxon>
        <taxon>Nematoda</taxon>
        <taxon>Enoplea</taxon>
        <taxon>Dorylaimia</taxon>
        <taxon>Trichinellida</taxon>
        <taxon>Trichinellidae</taxon>
        <taxon>Trichinella</taxon>
    </lineage>
</organism>
<keyword evidence="3" id="KW-1185">Reference proteome</keyword>
<accession>A0A0V1FJI2</accession>
<evidence type="ECO:0000313" key="2">
    <source>
        <dbReference type="EMBL" id="KRY86216.1"/>
    </source>
</evidence>
<dbReference type="AlphaFoldDB" id="A0A0V1FJI2"/>
<dbReference type="OrthoDB" id="504708at2759"/>
<evidence type="ECO:0000313" key="3">
    <source>
        <dbReference type="Proteomes" id="UP000054995"/>
    </source>
</evidence>